<organism evidence="1 2">
    <name type="scientific">Enterococcus faecium</name>
    <name type="common">Streptococcus faecium</name>
    <dbReference type="NCBI Taxonomy" id="1352"/>
    <lineage>
        <taxon>Bacteria</taxon>
        <taxon>Bacillati</taxon>
        <taxon>Bacillota</taxon>
        <taxon>Bacilli</taxon>
        <taxon>Lactobacillales</taxon>
        <taxon>Enterococcaceae</taxon>
        <taxon>Enterococcus</taxon>
    </lineage>
</organism>
<dbReference type="Proteomes" id="UP001141166">
    <property type="component" value="Unassembled WGS sequence"/>
</dbReference>
<reference evidence="1" key="1">
    <citation type="submission" date="2022-05" db="EMBL/GenBank/DDBJ databases">
        <title>Draft genome sequences of Clostridium perfringens strains isolated from Peru.</title>
        <authorList>
            <person name="Hurtado R."/>
            <person name="Lima L."/>
            <person name="Sousa T."/>
            <person name="Jaiswal A.K."/>
            <person name="Tiwari S."/>
            <person name="Maturrano L."/>
            <person name="Brenig B."/>
            <person name="Azevedo V."/>
        </authorList>
    </citation>
    <scope>NUCLEOTIDE SEQUENCE</scope>
    <source>
        <strain evidence="1">CP4</strain>
    </source>
</reference>
<comment type="caution">
    <text evidence="1">The sequence shown here is derived from an EMBL/GenBank/DDBJ whole genome shotgun (WGS) entry which is preliminary data.</text>
</comment>
<dbReference type="EMBL" id="JAMWMK010000020">
    <property type="protein sequence ID" value="MDC4248648.1"/>
    <property type="molecule type" value="Genomic_DNA"/>
</dbReference>
<accession>A0A9X3XXC8</accession>
<name>A0A9X3XXC8_ENTFC</name>
<gene>
    <name evidence="1" type="ORF">M3X98_11440</name>
</gene>
<proteinExistence type="predicted"/>
<sequence length="82" mass="9266">MKKRQKIKKEILGKSRMIQVFLSYFNKLKTFFLPEKAESNELTASDRSAFSLLSLIFEAKRLKNNLIGGVQKLASTALSPAC</sequence>
<dbReference type="RefSeq" id="WP_149029564.1">
    <property type="nucleotide sequence ID" value="NZ_CAACYB010000001.1"/>
</dbReference>
<evidence type="ECO:0000313" key="2">
    <source>
        <dbReference type="Proteomes" id="UP001141166"/>
    </source>
</evidence>
<dbReference type="AlphaFoldDB" id="A0A9X3XXC8"/>
<evidence type="ECO:0000313" key="1">
    <source>
        <dbReference type="EMBL" id="MDC4248648.1"/>
    </source>
</evidence>
<protein>
    <submittedName>
        <fullName evidence="1">Uncharacterized protein</fullName>
    </submittedName>
</protein>